<dbReference type="EMBL" id="CAJVQC010088158">
    <property type="protein sequence ID" value="CAG8823898.1"/>
    <property type="molecule type" value="Genomic_DNA"/>
</dbReference>
<organism evidence="1 2">
    <name type="scientific">Racocetra persica</name>
    <dbReference type="NCBI Taxonomy" id="160502"/>
    <lineage>
        <taxon>Eukaryota</taxon>
        <taxon>Fungi</taxon>
        <taxon>Fungi incertae sedis</taxon>
        <taxon>Mucoromycota</taxon>
        <taxon>Glomeromycotina</taxon>
        <taxon>Glomeromycetes</taxon>
        <taxon>Diversisporales</taxon>
        <taxon>Gigasporaceae</taxon>
        <taxon>Racocetra</taxon>
    </lineage>
</organism>
<evidence type="ECO:0000313" key="1">
    <source>
        <dbReference type="EMBL" id="CAG8823898.1"/>
    </source>
</evidence>
<gene>
    <name evidence="1" type="ORF">RPERSI_LOCUS26127</name>
</gene>
<sequence length="90" mass="10030">EFSKRLNGGDGVDIQPPDIILPDPRGIPLPESPNICPLCVSQLMNPTAIPSGYVFCYTCIFHYVEEFNRCPITLIKIGTDELRKVYNSTS</sequence>
<reference evidence="1" key="1">
    <citation type="submission" date="2021-06" db="EMBL/GenBank/DDBJ databases">
        <authorList>
            <person name="Kallberg Y."/>
            <person name="Tangrot J."/>
            <person name="Rosling A."/>
        </authorList>
    </citation>
    <scope>NUCLEOTIDE SEQUENCE</scope>
    <source>
        <strain evidence="1">MA461A</strain>
    </source>
</reference>
<keyword evidence="2" id="KW-1185">Reference proteome</keyword>
<dbReference type="Proteomes" id="UP000789920">
    <property type="component" value="Unassembled WGS sequence"/>
</dbReference>
<evidence type="ECO:0000313" key="2">
    <source>
        <dbReference type="Proteomes" id="UP000789920"/>
    </source>
</evidence>
<accession>A0ACA9S3W2</accession>
<name>A0ACA9S3W2_9GLOM</name>
<protein>
    <submittedName>
        <fullName evidence="1">22266_t:CDS:1</fullName>
    </submittedName>
</protein>
<comment type="caution">
    <text evidence="1">The sequence shown here is derived from an EMBL/GenBank/DDBJ whole genome shotgun (WGS) entry which is preliminary data.</text>
</comment>
<feature type="non-terminal residue" evidence="1">
    <location>
        <position position="1"/>
    </location>
</feature>
<proteinExistence type="predicted"/>